<dbReference type="PROSITE" id="PS00409">
    <property type="entry name" value="PROKAR_NTER_METHYL"/>
    <property type="match status" value="1"/>
</dbReference>
<accession>A0A8J3GET9</accession>
<keyword evidence="1" id="KW-1133">Transmembrane helix</keyword>
<dbReference type="InterPro" id="IPR012902">
    <property type="entry name" value="N_methyl_site"/>
</dbReference>
<sequence>MRNRRPASIAPHSGFSLVELLIAASLASVVFVIAFTAMIRFGKIHYSLATQADLDREFRYAINLITDDFRGLSSIVIEVPDEKEADADELPTITISLPSLENAAGVTPSRTEVIYSIGEDDVLRRVYAEYSDQGIVLASKSIRLLTGVTDFDVNRVGGSSSFDLTLTSERKAGGHQYEKTLNTRVASRN</sequence>
<dbReference type="AlphaFoldDB" id="A0A8J3GET9"/>
<proteinExistence type="predicted"/>
<dbReference type="Pfam" id="PF07963">
    <property type="entry name" value="N_methyl"/>
    <property type="match status" value="1"/>
</dbReference>
<feature type="transmembrane region" description="Helical" evidence="1">
    <location>
        <begin position="20"/>
        <end position="39"/>
    </location>
</feature>
<name>A0A8J3GET9_9BACT</name>
<keyword evidence="1" id="KW-0472">Membrane</keyword>
<evidence type="ECO:0000256" key="1">
    <source>
        <dbReference type="SAM" id="Phobius"/>
    </source>
</evidence>
<protein>
    <recommendedName>
        <fullName evidence="4">Prepilin-type N-terminal cleavage/methylation domain-containing protein</fullName>
    </recommendedName>
</protein>
<evidence type="ECO:0000313" key="2">
    <source>
        <dbReference type="EMBL" id="GHC06308.1"/>
    </source>
</evidence>
<reference evidence="2" key="1">
    <citation type="journal article" date="2014" name="Int. J. Syst. Evol. Microbiol.">
        <title>Complete genome sequence of Corynebacterium casei LMG S-19264T (=DSM 44701T), isolated from a smear-ripened cheese.</title>
        <authorList>
            <consortium name="US DOE Joint Genome Institute (JGI-PGF)"/>
            <person name="Walter F."/>
            <person name="Albersmeier A."/>
            <person name="Kalinowski J."/>
            <person name="Ruckert C."/>
        </authorList>
    </citation>
    <scope>NUCLEOTIDE SEQUENCE</scope>
    <source>
        <strain evidence="2">KCTC 12870</strain>
    </source>
</reference>
<dbReference type="RefSeq" id="WP_189515542.1">
    <property type="nucleotide sequence ID" value="NZ_BMXG01000015.1"/>
</dbReference>
<evidence type="ECO:0008006" key="4">
    <source>
        <dbReference type="Google" id="ProtNLM"/>
    </source>
</evidence>
<organism evidence="2 3">
    <name type="scientific">Cerasicoccus arenae</name>
    <dbReference type="NCBI Taxonomy" id="424488"/>
    <lineage>
        <taxon>Bacteria</taxon>
        <taxon>Pseudomonadati</taxon>
        <taxon>Verrucomicrobiota</taxon>
        <taxon>Opitutia</taxon>
        <taxon>Puniceicoccales</taxon>
        <taxon>Cerasicoccaceae</taxon>
        <taxon>Cerasicoccus</taxon>
    </lineage>
</organism>
<gene>
    <name evidence="2" type="ORF">GCM10007047_24270</name>
</gene>
<comment type="caution">
    <text evidence="2">The sequence shown here is derived from an EMBL/GenBank/DDBJ whole genome shotgun (WGS) entry which is preliminary data.</text>
</comment>
<keyword evidence="3" id="KW-1185">Reference proteome</keyword>
<reference evidence="2" key="2">
    <citation type="submission" date="2020-09" db="EMBL/GenBank/DDBJ databases">
        <authorList>
            <person name="Sun Q."/>
            <person name="Kim S."/>
        </authorList>
    </citation>
    <scope>NUCLEOTIDE SEQUENCE</scope>
    <source>
        <strain evidence="2">KCTC 12870</strain>
    </source>
</reference>
<dbReference type="NCBIfam" id="TIGR02532">
    <property type="entry name" value="IV_pilin_GFxxxE"/>
    <property type="match status" value="1"/>
</dbReference>
<evidence type="ECO:0000313" key="3">
    <source>
        <dbReference type="Proteomes" id="UP000642829"/>
    </source>
</evidence>
<dbReference type="EMBL" id="BMXG01000015">
    <property type="protein sequence ID" value="GHC06308.1"/>
    <property type="molecule type" value="Genomic_DNA"/>
</dbReference>
<dbReference type="Proteomes" id="UP000642829">
    <property type="component" value="Unassembled WGS sequence"/>
</dbReference>
<keyword evidence="1" id="KW-0812">Transmembrane</keyword>